<evidence type="ECO:0000256" key="4">
    <source>
        <dbReference type="ARBA" id="ARBA00023157"/>
    </source>
</evidence>
<keyword evidence="5" id="KW-0732">Signal</keyword>
<dbReference type="PANTHER" id="PTHR15040:SF1">
    <property type="entry name" value="DERMATOPONTIN-LIKE ISOFORM X1"/>
    <property type="match status" value="1"/>
</dbReference>
<evidence type="ECO:0000313" key="6">
    <source>
        <dbReference type="EMBL" id="KAK7106367.1"/>
    </source>
</evidence>
<gene>
    <name evidence="6" type="ORF">V1264_017632</name>
</gene>
<keyword evidence="7" id="KW-1185">Reference proteome</keyword>
<comment type="similarity">
    <text evidence="2">Belongs to the dermatopontin family.</text>
</comment>
<comment type="subcellular location">
    <subcellularLocation>
        <location evidence="1">Secreted</location>
    </subcellularLocation>
</comment>
<comment type="caution">
    <text evidence="6">The sequence shown here is derived from an EMBL/GenBank/DDBJ whole genome shotgun (WGS) entry which is preliminary data.</text>
</comment>
<dbReference type="GO" id="GO:0031012">
    <property type="term" value="C:extracellular matrix"/>
    <property type="evidence" value="ECO:0007669"/>
    <property type="project" value="TreeGrafter"/>
</dbReference>
<name>A0AAN9GFD9_9CAEN</name>
<dbReference type="Pfam" id="PF14704">
    <property type="entry name" value="DERM"/>
    <property type="match status" value="1"/>
</dbReference>
<feature type="signal peptide" evidence="5">
    <location>
        <begin position="1"/>
        <end position="19"/>
    </location>
</feature>
<dbReference type="GO" id="GO:0005615">
    <property type="term" value="C:extracellular space"/>
    <property type="evidence" value="ECO:0007669"/>
    <property type="project" value="TreeGrafter"/>
</dbReference>
<proteinExistence type="inferred from homology"/>
<evidence type="ECO:0000256" key="5">
    <source>
        <dbReference type="SAM" id="SignalP"/>
    </source>
</evidence>
<evidence type="ECO:0000256" key="3">
    <source>
        <dbReference type="ARBA" id="ARBA00022525"/>
    </source>
</evidence>
<dbReference type="AlphaFoldDB" id="A0AAN9GFD9"/>
<evidence type="ECO:0000313" key="7">
    <source>
        <dbReference type="Proteomes" id="UP001374579"/>
    </source>
</evidence>
<accession>A0AAN9GFD9</accession>
<dbReference type="Proteomes" id="UP001374579">
    <property type="component" value="Unassembled WGS sequence"/>
</dbReference>
<reference evidence="6 7" key="1">
    <citation type="submission" date="2024-02" db="EMBL/GenBank/DDBJ databases">
        <title>Chromosome-scale genome assembly of the rough periwinkle Littorina saxatilis.</title>
        <authorList>
            <person name="De Jode A."/>
            <person name="Faria R."/>
            <person name="Formenti G."/>
            <person name="Sims Y."/>
            <person name="Smith T.P."/>
            <person name="Tracey A."/>
            <person name="Wood J.M.D."/>
            <person name="Zagrodzka Z.B."/>
            <person name="Johannesson K."/>
            <person name="Butlin R.K."/>
            <person name="Leder E.H."/>
        </authorList>
    </citation>
    <scope>NUCLEOTIDE SEQUENCE [LARGE SCALE GENOMIC DNA]</scope>
    <source>
        <strain evidence="6">Snail1</strain>
        <tissue evidence="6">Muscle</tissue>
    </source>
</reference>
<evidence type="ECO:0000256" key="1">
    <source>
        <dbReference type="ARBA" id="ARBA00004613"/>
    </source>
</evidence>
<organism evidence="6 7">
    <name type="scientific">Littorina saxatilis</name>
    <dbReference type="NCBI Taxonomy" id="31220"/>
    <lineage>
        <taxon>Eukaryota</taxon>
        <taxon>Metazoa</taxon>
        <taxon>Spiralia</taxon>
        <taxon>Lophotrochozoa</taxon>
        <taxon>Mollusca</taxon>
        <taxon>Gastropoda</taxon>
        <taxon>Caenogastropoda</taxon>
        <taxon>Littorinimorpha</taxon>
        <taxon>Littorinoidea</taxon>
        <taxon>Littorinidae</taxon>
        <taxon>Littorina</taxon>
    </lineage>
</organism>
<dbReference type="InterPro" id="IPR026645">
    <property type="entry name" value="Dermatopontin"/>
</dbReference>
<evidence type="ECO:0000256" key="2">
    <source>
        <dbReference type="ARBA" id="ARBA00008712"/>
    </source>
</evidence>
<protein>
    <submittedName>
        <fullName evidence="6">Uncharacterized protein</fullName>
    </submittedName>
</protein>
<keyword evidence="4" id="KW-1015">Disulfide bond</keyword>
<dbReference type="PANTHER" id="PTHR15040">
    <property type="entry name" value="DERMATOPONTIN-RELATED"/>
    <property type="match status" value="1"/>
</dbReference>
<dbReference type="EMBL" id="JBAMIC010000007">
    <property type="protein sequence ID" value="KAK7106367.1"/>
    <property type="molecule type" value="Genomic_DNA"/>
</dbReference>
<dbReference type="GO" id="GO:0030199">
    <property type="term" value="P:collagen fibril organization"/>
    <property type="evidence" value="ECO:0007669"/>
    <property type="project" value="TreeGrafter"/>
</dbReference>
<sequence length="172" mass="20067">MSYQLTTMVVLFLLPGVQCWINTHGGVQVAMGCASNGVVYYLNSIFRNGDRLFDIQCRSPPIAGTSNCHKTGYENTFEQLQFMYRCPNNHYIAGIYSYFSRYRKDRRWTYKCCIIPGTKLDRCYETLFLNEYEHEMKYSVPTGKVMTGWGGTFSFPVRDRRYKVEVCVMVRV</sequence>
<feature type="chain" id="PRO_5042985042" evidence="5">
    <location>
        <begin position="20"/>
        <end position="172"/>
    </location>
</feature>
<keyword evidence="3" id="KW-0964">Secreted</keyword>